<keyword evidence="3 4" id="KW-0597">Phosphoprotein</keyword>
<evidence type="ECO:0000256" key="5">
    <source>
        <dbReference type="SAM" id="MobiDB-lite"/>
    </source>
</evidence>
<dbReference type="PROSITE" id="PS50109">
    <property type="entry name" value="HIS_KIN"/>
    <property type="match status" value="1"/>
</dbReference>
<dbReference type="SUPFAM" id="SSF52172">
    <property type="entry name" value="CheY-like"/>
    <property type="match status" value="1"/>
</dbReference>
<name>A0ABR6HYL7_9SPHN</name>
<accession>A0ABR6HYL7</accession>
<keyword evidence="9" id="KW-0808">Transferase</keyword>
<dbReference type="Pfam" id="PF00512">
    <property type="entry name" value="HisKA"/>
    <property type="match status" value="1"/>
</dbReference>
<dbReference type="InterPro" id="IPR001789">
    <property type="entry name" value="Sig_transdc_resp-reg_receiver"/>
</dbReference>
<keyword evidence="9" id="KW-0418">Kinase</keyword>
<keyword evidence="10" id="KW-1185">Reference proteome</keyword>
<dbReference type="SUPFAM" id="SSF47384">
    <property type="entry name" value="Homodimeric domain of signal transducing histidine kinase"/>
    <property type="match status" value="1"/>
</dbReference>
<keyword evidence="6" id="KW-0812">Transmembrane</keyword>
<dbReference type="Proteomes" id="UP000548685">
    <property type="component" value="Unassembled WGS sequence"/>
</dbReference>
<dbReference type="PROSITE" id="PS50110">
    <property type="entry name" value="RESPONSE_REGULATORY"/>
    <property type="match status" value="1"/>
</dbReference>
<dbReference type="Gene3D" id="3.40.50.2300">
    <property type="match status" value="1"/>
</dbReference>
<feature type="transmembrane region" description="Helical" evidence="6">
    <location>
        <begin position="29"/>
        <end position="46"/>
    </location>
</feature>
<evidence type="ECO:0000256" key="2">
    <source>
        <dbReference type="ARBA" id="ARBA00012438"/>
    </source>
</evidence>
<dbReference type="PANTHER" id="PTHR43065:SF42">
    <property type="entry name" value="TWO-COMPONENT SENSOR PPRA"/>
    <property type="match status" value="1"/>
</dbReference>
<comment type="caution">
    <text evidence="9">The sequence shown here is derived from an EMBL/GenBank/DDBJ whole genome shotgun (WGS) entry which is preliminary data.</text>
</comment>
<dbReference type="SUPFAM" id="SSF55874">
    <property type="entry name" value="ATPase domain of HSP90 chaperone/DNA topoisomerase II/histidine kinase"/>
    <property type="match status" value="1"/>
</dbReference>
<keyword evidence="6" id="KW-1133">Transmembrane helix</keyword>
<evidence type="ECO:0000313" key="9">
    <source>
        <dbReference type="EMBL" id="MBB3775747.1"/>
    </source>
</evidence>
<dbReference type="InterPro" id="IPR004358">
    <property type="entry name" value="Sig_transdc_His_kin-like_C"/>
</dbReference>
<dbReference type="InterPro" id="IPR005467">
    <property type="entry name" value="His_kinase_dom"/>
</dbReference>
<evidence type="ECO:0000259" key="7">
    <source>
        <dbReference type="PROSITE" id="PS50109"/>
    </source>
</evidence>
<evidence type="ECO:0000256" key="3">
    <source>
        <dbReference type="ARBA" id="ARBA00022553"/>
    </source>
</evidence>
<dbReference type="PRINTS" id="PR00344">
    <property type="entry name" value="BCTRLSENSOR"/>
</dbReference>
<feature type="region of interest" description="Disordered" evidence="5">
    <location>
        <begin position="1"/>
        <end position="21"/>
    </location>
</feature>
<sequence length="833" mass="88258">MSRRLGNDSNAVPAANDASGPNDAPPAKLLLALGGAVVASAAVLFFATGSGIVALAFVLAAGVMLGGVVLLDRMRGAPASEGIGAPDWSVTVAAIERAGEAIAITDRANRMVCANMFFLDSFGANAAPPALPFGRVGQEAVTLLARNAWRDGSASIETLEALDETRWQIEATRAGRGDDHLIWRLRPIARARADSLGPLDLAGPFGKMLSRAGIETAITTADGVIRSVSSGFAERAAGDDRATLVGQDFVSFLRSDERDRIFFAREGRGGTPQTLVDIPLVDPEERVTAAGPDEATSLMLLIDSGVGIGSGWDGASQAGVAQLDALLAQLPLGLAMTDRDGRFLFGNEAFLRSVAREGRGLPQFPTDLVVREDKAALSDAVRRHGRGPATSGDVTVRLVGSPEEPVSLGLAGVRGLGEAAVLLSLADTSQENQLRRQVAQATKMQAVGQLAGGVAHDFNNVLTAIIGTCDLMLLRHIPGDSDYDDIQQIRANSNRAAALTRQLLAFSRQQTLRPEIIQLPDVVSEVSPLIKRLLGEKITYYVQHDRNLGPVRADPQQLEQVIMNLAVNARDAIQSRGSGQGRISLYTRTLQAKQVIQLGSEVLPAADYTVLIVQDTGGGIPPHVLPKLFEPFFTTKEQGKGTGLGLSTAYGIVKQSGGFIFADNITDKAGHPTGARFTVYFPVHRGEMPKKRPVQELVSSDWSAGGKVLLVEDEDMVRIVAERALARAGYDVTACANGEEGLAAITEGTAKFDIVVSDVVMPGMDGPAMVRAIRAKLPEMPVLFMSGYAEEQLRRDIDIPDMHFIAKPFSVASIGDKVGAVLREARAVQATGA</sequence>
<dbReference type="GO" id="GO:0004673">
    <property type="term" value="F:protein histidine kinase activity"/>
    <property type="evidence" value="ECO:0007669"/>
    <property type="project" value="UniProtKB-EC"/>
</dbReference>
<dbReference type="EMBL" id="JACICE010000002">
    <property type="protein sequence ID" value="MBB3775747.1"/>
    <property type="molecule type" value="Genomic_DNA"/>
</dbReference>
<evidence type="ECO:0000259" key="8">
    <source>
        <dbReference type="PROSITE" id="PS50110"/>
    </source>
</evidence>
<evidence type="ECO:0000256" key="4">
    <source>
        <dbReference type="PROSITE-ProRule" id="PRU00169"/>
    </source>
</evidence>
<dbReference type="PANTHER" id="PTHR43065">
    <property type="entry name" value="SENSOR HISTIDINE KINASE"/>
    <property type="match status" value="1"/>
</dbReference>
<comment type="catalytic activity">
    <reaction evidence="1">
        <text>ATP + protein L-histidine = ADP + protein N-phospho-L-histidine.</text>
        <dbReference type="EC" id="2.7.13.3"/>
    </reaction>
</comment>
<keyword evidence="6" id="KW-0472">Membrane</keyword>
<dbReference type="InterPro" id="IPR011006">
    <property type="entry name" value="CheY-like_superfamily"/>
</dbReference>
<gene>
    <name evidence="9" type="ORF">FHS52_001716</name>
</gene>
<reference evidence="9 10" key="1">
    <citation type="submission" date="2020-08" db="EMBL/GenBank/DDBJ databases">
        <title>Genomic Encyclopedia of Type Strains, Phase IV (KMG-IV): sequencing the most valuable type-strain genomes for metagenomic binning, comparative biology and taxonomic classification.</title>
        <authorList>
            <person name="Goeker M."/>
        </authorList>
    </citation>
    <scope>NUCLEOTIDE SEQUENCE [LARGE SCALE GENOMIC DNA]</scope>
    <source>
        <strain evidence="9 10">DSM 8510</strain>
    </source>
</reference>
<evidence type="ECO:0000313" key="10">
    <source>
        <dbReference type="Proteomes" id="UP000548685"/>
    </source>
</evidence>
<evidence type="ECO:0000256" key="6">
    <source>
        <dbReference type="SAM" id="Phobius"/>
    </source>
</evidence>
<dbReference type="Gene3D" id="3.30.565.10">
    <property type="entry name" value="Histidine kinase-like ATPase, C-terminal domain"/>
    <property type="match status" value="1"/>
</dbReference>
<evidence type="ECO:0000256" key="1">
    <source>
        <dbReference type="ARBA" id="ARBA00000085"/>
    </source>
</evidence>
<dbReference type="SMART" id="SM00448">
    <property type="entry name" value="REC"/>
    <property type="match status" value="1"/>
</dbReference>
<dbReference type="InterPro" id="IPR036097">
    <property type="entry name" value="HisK_dim/P_sf"/>
</dbReference>
<feature type="transmembrane region" description="Helical" evidence="6">
    <location>
        <begin position="52"/>
        <end position="71"/>
    </location>
</feature>
<organism evidence="9 10">
    <name type="scientific">Erythrobacter ramosus</name>
    <dbReference type="NCBI Taxonomy" id="35811"/>
    <lineage>
        <taxon>Bacteria</taxon>
        <taxon>Pseudomonadati</taxon>
        <taxon>Pseudomonadota</taxon>
        <taxon>Alphaproteobacteria</taxon>
        <taxon>Sphingomonadales</taxon>
        <taxon>Erythrobacteraceae</taxon>
        <taxon>Erythrobacter/Porphyrobacter group</taxon>
        <taxon>Erythrobacter</taxon>
    </lineage>
</organism>
<protein>
    <recommendedName>
        <fullName evidence="2">histidine kinase</fullName>
        <ecNumber evidence="2">2.7.13.3</ecNumber>
    </recommendedName>
</protein>
<dbReference type="SMART" id="SM00388">
    <property type="entry name" value="HisKA"/>
    <property type="match status" value="1"/>
</dbReference>
<dbReference type="InterPro" id="IPR003594">
    <property type="entry name" value="HATPase_dom"/>
</dbReference>
<dbReference type="InterPro" id="IPR003661">
    <property type="entry name" value="HisK_dim/P_dom"/>
</dbReference>
<dbReference type="Pfam" id="PF02518">
    <property type="entry name" value="HATPase_c"/>
    <property type="match status" value="1"/>
</dbReference>
<feature type="modified residue" description="4-aspartylphosphate" evidence="4">
    <location>
        <position position="758"/>
    </location>
</feature>
<dbReference type="SMART" id="SM00387">
    <property type="entry name" value="HATPase_c"/>
    <property type="match status" value="1"/>
</dbReference>
<dbReference type="Gene3D" id="1.10.287.130">
    <property type="match status" value="1"/>
</dbReference>
<dbReference type="Pfam" id="PF00072">
    <property type="entry name" value="Response_reg"/>
    <property type="match status" value="1"/>
</dbReference>
<dbReference type="CDD" id="cd00082">
    <property type="entry name" value="HisKA"/>
    <property type="match status" value="1"/>
</dbReference>
<feature type="domain" description="Histidine kinase" evidence="7">
    <location>
        <begin position="453"/>
        <end position="685"/>
    </location>
</feature>
<feature type="domain" description="Response regulatory" evidence="8">
    <location>
        <begin position="707"/>
        <end position="822"/>
    </location>
</feature>
<proteinExistence type="predicted"/>
<dbReference type="InterPro" id="IPR036890">
    <property type="entry name" value="HATPase_C_sf"/>
</dbReference>
<dbReference type="EC" id="2.7.13.3" evidence="2"/>